<comment type="caution">
    <text evidence="3">Lacks conserved residue(s) required for the propagation of feature annotation.</text>
</comment>
<keyword evidence="1" id="KW-0805">Transcription regulation</keyword>
<keyword evidence="5" id="KW-1185">Reference proteome</keyword>
<feature type="region of interest" description="SAW" evidence="3">
    <location>
        <begin position="393"/>
        <end position="483"/>
    </location>
</feature>
<evidence type="ECO:0008006" key="6">
    <source>
        <dbReference type="Google" id="ProtNLM"/>
    </source>
</evidence>
<dbReference type="OrthoDB" id="6017153at2759"/>
<comment type="similarity">
    <text evidence="3">Belongs to the GRAS family.</text>
</comment>
<evidence type="ECO:0000256" key="2">
    <source>
        <dbReference type="ARBA" id="ARBA00023163"/>
    </source>
</evidence>
<reference evidence="4 5" key="1">
    <citation type="journal article" date="2020" name="Nat. Food">
        <title>A phased Vanilla planifolia genome enables genetic improvement of flavour and production.</title>
        <authorList>
            <person name="Hasing T."/>
            <person name="Tang H."/>
            <person name="Brym M."/>
            <person name="Khazi F."/>
            <person name="Huang T."/>
            <person name="Chambers A.H."/>
        </authorList>
    </citation>
    <scope>NUCLEOTIDE SEQUENCE [LARGE SCALE GENOMIC DNA]</scope>
    <source>
        <tissue evidence="4">Leaf</tissue>
    </source>
</reference>
<feature type="short sequence motif" description="VHIID" evidence="3">
    <location>
        <begin position="212"/>
        <end position="216"/>
    </location>
</feature>
<dbReference type="PANTHER" id="PTHR31636">
    <property type="entry name" value="OSJNBA0084A10.13 PROTEIN-RELATED"/>
    <property type="match status" value="1"/>
</dbReference>
<gene>
    <name evidence="4" type="ORF">HPP92_009264</name>
</gene>
<dbReference type="AlphaFoldDB" id="A0A835V656"/>
<feature type="region of interest" description="PFYRE" evidence="3">
    <location>
        <begin position="299"/>
        <end position="390"/>
    </location>
</feature>
<proteinExistence type="inferred from homology"/>
<evidence type="ECO:0000256" key="3">
    <source>
        <dbReference type="PROSITE-ProRule" id="PRU01191"/>
    </source>
</evidence>
<dbReference type="InterPro" id="IPR005202">
    <property type="entry name" value="TF_GRAS"/>
</dbReference>
<evidence type="ECO:0000313" key="5">
    <source>
        <dbReference type="Proteomes" id="UP000636800"/>
    </source>
</evidence>
<evidence type="ECO:0000256" key="1">
    <source>
        <dbReference type="ARBA" id="ARBA00023015"/>
    </source>
</evidence>
<accession>A0A835V656</accession>
<dbReference type="Pfam" id="PF03514">
    <property type="entry name" value="GRAS"/>
    <property type="match status" value="1"/>
</dbReference>
<name>A0A835V656_VANPL</name>
<protein>
    <recommendedName>
        <fullName evidence="6">Scarecrow-like protein 23</fullName>
    </recommendedName>
</protein>
<comment type="caution">
    <text evidence="4">The sequence shown here is derived from an EMBL/GenBank/DDBJ whole genome shotgun (WGS) entry which is preliminary data.</text>
</comment>
<dbReference type="EMBL" id="JADCNL010000004">
    <property type="protein sequence ID" value="KAG0485185.1"/>
    <property type="molecule type" value="Genomic_DNA"/>
</dbReference>
<keyword evidence="2" id="KW-0804">Transcription</keyword>
<dbReference type="PROSITE" id="PS50985">
    <property type="entry name" value="GRAS"/>
    <property type="match status" value="1"/>
</dbReference>
<sequence length="486" mass="54429">MAVPLLLSSSHPLPPIGHFFQAKRHLQEGKIYIRSRYRMQGEVAEDLLTLSLSVGSAKKRKRREHHHHHSCGNKTLAMALLHARERMLCLNRGGIEEDDKGLRLVRLLLLCAASIDREDQDSAAAYLFEIYRHVSLTGDSIQRVAAYFADGLLARLLAPASSIEANPTPADEFSAFTSLYSASPYYQFAHFTANQAITETFEAEEHRNGGALHVVDLDVSHGFQWPSLIESLSEKATSSNPIRLRITGFGRNAAELRETETRLSGFARGCRNLSFEFDGKLGYAADALKDLSFEKNATIVVNLVFYLHELKSYGEISATLESIHSFNPSLLVLIDKEWGSVMQTSGFLPRFVDSLHYFAAMFDSLDDCLPAESKERFRIEKNHLGREIRNAVRLKEGEERGALVKYGTLETWKAVMESRGFEGVCMSSRSVSQAKLLLKIKSHCSAMEEHGRGAGFRISERDDGRAMSLGWQERHLITATAWKCSS</sequence>
<dbReference type="Proteomes" id="UP000636800">
    <property type="component" value="Unassembled WGS sequence"/>
</dbReference>
<evidence type="ECO:0000313" key="4">
    <source>
        <dbReference type="EMBL" id="KAG0485185.1"/>
    </source>
</evidence>
<organism evidence="4 5">
    <name type="scientific">Vanilla planifolia</name>
    <name type="common">Vanilla</name>
    <dbReference type="NCBI Taxonomy" id="51239"/>
    <lineage>
        <taxon>Eukaryota</taxon>
        <taxon>Viridiplantae</taxon>
        <taxon>Streptophyta</taxon>
        <taxon>Embryophyta</taxon>
        <taxon>Tracheophyta</taxon>
        <taxon>Spermatophyta</taxon>
        <taxon>Magnoliopsida</taxon>
        <taxon>Liliopsida</taxon>
        <taxon>Asparagales</taxon>
        <taxon>Orchidaceae</taxon>
        <taxon>Vanilloideae</taxon>
        <taxon>Vanilleae</taxon>
        <taxon>Vanilla</taxon>
    </lineage>
</organism>